<protein>
    <submittedName>
        <fullName evidence="1">Uncharacterized protein</fullName>
    </submittedName>
</protein>
<dbReference type="EMBL" id="JAKOGI010001378">
    <property type="protein sequence ID" value="KAJ8425942.1"/>
    <property type="molecule type" value="Genomic_DNA"/>
</dbReference>
<keyword evidence="2" id="KW-1185">Reference proteome</keyword>
<name>A0A9Q1JHV2_9CARY</name>
<evidence type="ECO:0000313" key="2">
    <source>
        <dbReference type="Proteomes" id="UP001153076"/>
    </source>
</evidence>
<dbReference type="OrthoDB" id="10248617at2759"/>
<sequence length="165" mass="17800">MGGHQVGPAHSPPLVIEHAPSAQMPAVDRVTNNPVVASIGPSDDATTLDTLPVPEIRADAQVSRPTNAVALGNETTEELVIQGESTTVRPQRHRRPPARLRYYNQRRKQGFCSACQSGDNVSTIAFPYAYKLLFQELQAMNIVPCLRFPSTGGIKDGLKALISAT</sequence>
<accession>A0A9Q1JHV2</accession>
<reference evidence="1" key="1">
    <citation type="submission" date="2022-04" db="EMBL/GenBank/DDBJ databases">
        <title>Carnegiea gigantea Genome sequencing and assembly v2.</title>
        <authorList>
            <person name="Copetti D."/>
            <person name="Sanderson M.J."/>
            <person name="Burquez A."/>
            <person name="Wojciechowski M.F."/>
        </authorList>
    </citation>
    <scope>NUCLEOTIDE SEQUENCE</scope>
    <source>
        <strain evidence="1">SGP5-SGP5p</strain>
        <tissue evidence="1">Aerial part</tissue>
    </source>
</reference>
<organism evidence="1 2">
    <name type="scientific">Carnegiea gigantea</name>
    <dbReference type="NCBI Taxonomy" id="171969"/>
    <lineage>
        <taxon>Eukaryota</taxon>
        <taxon>Viridiplantae</taxon>
        <taxon>Streptophyta</taxon>
        <taxon>Embryophyta</taxon>
        <taxon>Tracheophyta</taxon>
        <taxon>Spermatophyta</taxon>
        <taxon>Magnoliopsida</taxon>
        <taxon>eudicotyledons</taxon>
        <taxon>Gunneridae</taxon>
        <taxon>Pentapetalae</taxon>
        <taxon>Caryophyllales</taxon>
        <taxon>Cactineae</taxon>
        <taxon>Cactaceae</taxon>
        <taxon>Cactoideae</taxon>
        <taxon>Echinocereeae</taxon>
        <taxon>Carnegiea</taxon>
    </lineage>
</organism>
<dbReference type="SUPFAM" id="SSF64484">
    <property type="entry name" value="beta and beta-prime subunits of DNA dependent RNA-polymerase"/>
    <property type="match status" value="1"/>
</dbReference>
<evidence type="ECO:0000313" key="1">
    <source>
        <dbReference type="EMBL" id="KAJ8425942.1"/>
    </source>
</evidence>
<dbReference type="AlphaFoldDB" id="A0A9Q1JHV2"/>
<gene>
    <name evidence="1" type="ORF">Cgig2_018740</name>
</gene>
<dbReference type="Proteomes" id="UP001153076">
    <property type="component" value="Unassembled WGS sequence"/>
</dbReference>
<dbReference type="Gene3D" id="3.90.1800.10">
    <property type="entry name" value="RNA polymerase alpha subunit dimerisation domain"/>
    <property type="match status" value="1"/>
</dbReference>
<proteinExistence type="predicted"/>
<comment type="caution">
    <text evidence="1">The sequence shown here is derived from an EMBL/GenBank/DDBJ whole genome shotgun (WGS) entry which is preliminary data.</text>
</comment>